<keyword evidence="2" id="KW-1185">Reference proteome</keyword>
<reference evidence="1" key="1">
    <citation type="submission" date="2022-05" db="EMBL/GenBank/DDBJ databases">
        <title>Sphingomonas sp. strain RP10 Genome sequencing and assembly.</title>
        <authorList>
            <person name="Kim I."/>
        </authorList>
    </citation>
    <scope>NUCLEOTIDE SEQUENCE</scope>
    <source>
        <strain evidence="1">RP10</strain>
    </source>
</reference>
<name>A0A9X2HRH2_9SPHN</name>
<comment type="caution">
    <text evidence="1">The sequence shown here is derived from an EMBL/GenBank/DDBJ whole genome shotgun (WGS) entry which is preliminary data.</text>
</comment>
<evidence type="ECO:0000313" key="1">
    <source>
        <dbReference type="EMBL" id="MCP3735848.1"/>
    </source>
</evidence>
<accession>A0A9X2HRH2</accession>
<sequence>MDPDDAPSRADDALAALLRQDLDPLSVAELEARIAALEGEIARTRTAMTRAVNHRASADALFRR</sequence>
<proteinExistence type="predicted"/>
<dbReference type="EMBL" id="JAMLDY010000016">
    <property type="protein sequence ID" value="MCP3735848.1"/>
    <property type="molecule type" value="Genomic_DNA"/>
</dbReference>
<dbReference type="InterPro" id="IPR009579">
    <property type="entry name" value="DUF1192"/>
</dbReference>
<dbReference type="RefSeq" id="WP_254289847.1">
    <property type="nucleotide sequence ID" value="NZ_JAMLDY010000016.1"/>
</dbReference>
<organism evidence="1 2">
    <name type="scientific">Sphingomonas liriopis</name>
    <dbReference type="NCBI Taxonomy" id="2949094"/>
    <lineage>
        <taxon>Bacteria</taxon>
        <taxon>Pseudomonadati</taxon>
        <taxon>Pseudomonadota</taxon>
        <taxon>Alphaproteobacteria</taxon>
        <taxon>Sphingomonadales</taxon>
        <taxon>Sphingomonadaceae</taxon>
        <taxon>Sphingomonas</taxon>
    </lineage>
</organism>
<evidence type="ECO:0000313" key="2">
    <source>
        <dbReference type="Proteomes" id="UP001139486"/>
    </source>
</evidence>
<dbReference type="Proteomes" id="UP001139486">
    <property type="component" value="Unassembled WGS sequence"/>
</dbReference>
<dbReference type="AlphaFoldDB" id="A0A9X2HRH2"/>
<gene>
    <name evidence="1" type="ORF">M9979_13290</name>
</gene>
<protein>
    <submittedName>
        <fullName evidence="1">DUF1192 domain-containing protein</fullName>
    </submittedName>
</protein>
<dbReference type="Pfam" id="PF06698">
    <property type="entry name" value="DUF1192"/>
    <property type="match status" value="1"/>
</dbReference>